<reference evidence="3" key="1">
    <citation type="journal article" date="2019" name="Int. J. Syst. Evol. Microbiol.">
        <title>The Global Catalogue of Microorganisms (GCM) 10K type strain sequencing project: providing services to taxonomists for standard genome sequencing and annotation.</title>
        <authorList>
            <consortium name="The Broad Institute Genomics Platform"/>
            <consortium name="The Broad Institute Genome Sequencing Center for Infectious Disease"/>
            <person name="Wu L."/>
            <person name="Ma J."/>
        </authorList>
    </citation>
    <scope>NUCLEOTIDE SEQUENCE [LARGE SCALE GENOMIC DNA]</scope>
    <source>
        <strain evidence="3">JCM 14309</strain>
    </source>
</reference>
<proteinExistence type="predicted"/>
<protein>
    <recommendedName>
        <fullName evidence="4">Peptide chain release factor 1</fullName>
    </recommendedName>
</protein>
<gene>
    <name evidence="2" type="ORF">GCM10010529_29070</name>
</gene>
<evidence type="ECO:0000313" key="3">
    <source>
        <dbReference type="Proteomes" id="UP001500236"/>
    </source>
</evidence>
<organism evidence="2 3">
    <name type="scientific">Nesterenkonia aethiopica</name>
    <dbReference type="NCBI Taxonomy" id="269144"/>
    <lineage>
        <taxon>Bacteria</taxon>
        <taxon>Bacillati</taxon>
        <taxon>Actinomycetota</taxon>
        <taxon>Actinomycetes</taxon>
        <taxon>Micrococcales</taxon>
        <taxon>Micrococcaceae</taxon>
        <taxon>Nesterenkonia</taxon>
    </lineage>
</organism>
<dbReference type="RefSeq" id="WP_344684869.1">
    <property type="nucleotide sequence ID" value="NZ_BAAAVT010000026.1"/>
</dbReference>
<evidence type="ECO:0000256" key="1">
    <source>
        <dbReference type="SAM" id="MobiDB-lite"/>
    </source>
</evidence>
<evidence type="ECO:0008006" key="4">
    <source>
        <dbReference type="Google" id="ProtNLM"/>
    </source>
</evidence>
<accession>A0ABP6M836</accession>
<dbReference type="Pfam" id="PF18844">
    <property type="entry name" value="baeRF_family2"/>
    <property type="match status" value="1"/>
</dbReference>
<dbReference type="Proteomes" id="UP001500236">
    <property type="component" value="Unassembled WGS sequence"/>
</dbReference>
<dbReference type="EMBL" id="BAAAVT010000026">
    <property type="protein sequence ID" value="GAA3075529.1"/>
    <property type="molecule type" value="Genomic_DNA"/>
</dbReference>
<name>A0ABP6M836_9MICC</name>
<sequence length="349" mass="36894">MQLTPIAQLIDHTPPFSTVCLQGSSPSEDAEHQLRLRWDALRSRLEEAGAPAEALEALDAALVGGETDPTQIHTEGRVLVADADTVLLDEPWDATRGQGDAAHVGDAPAVGDYVRERAGSAVLLVALADQEGATLRRVTVAEGLSTEPDAEQQVEGAGDGSVHKPREGALSHRQIQRRADEVVTQNARSVAERLESLAARWRPDAVVLAGEVQGRTALAEELPASLKSITHVAERGGIGDEAAEEALAEDLLLITRRLAAGRSQDQTSRFEQARAENRVAEGAAAVRLAAEMGGVDTLLLQADRSAPEEDELIAAAARVDAEAAVTRAELPDGVAAVLRFEAPTEVTRA</sequence>
<dbReference type="InterPro" id="IPR040701">
    <property type="entry name" value="Bact_RF_family2"/>
</dbReference>
<evidence type="ECO:0000313" key="2">
    <source>
        <dbReference type="EMBL" id="GAA3075529.1"/>
    </source>
</evidence>
<keyword evidence="3" id="KW-1185">Reference proteome</keyword>
<feature type="compositionally biased region" description="Basic and acidic residues" evidence="1">
    <location>
        <begin position="161"/>
        <end position="170"/>
    </location>
</feature>
<feature type="region of interest" description="Disordered" evidence="1">
    <location>
        <begin position="143"/>
        <end position="179"/>
    </location>
</feature>
<comment type="caution">
    <text evidence="2">The sequence shown here is derived from an EMBL/GenBank/DDBJ whole genome shotgun (WGS) entry which is preliminary data.</text>
</comment>